<comment type="similarity">
    <text evidence="1">Belongs to the ComF/GntX family.</text>
</comment>
<dbReference type="EMBL" id="JAMQOL010000028">
    <property type="protein sequence ID" value="MCM4080039.1"/>
    <property type="molecule type" value="Genomic_DNA"/>
</dbReference>
<accession>A0ABT0Y1Z1</accession>
<evidence type="ECO:0000313" key="4">
    <source>
        <dbReference type="Proteomes" id="UP001523216"/>
    </source>
</evidence>
<dbReference type="Pfam" id="PF00156">
    <property type="entry name" value="Pribosyltran"/>
    <property type="match status" value="1"/>
</dbReference>
<dbReference type="RefSeq" id="WP_251799870.1">
    <property type="nucleotide sequence ID" value="NZ_JAMQOL010000028.1"/>
</dbReference>
<gene>
    <name evidence="3" type="ORF">LXN57_20885</name>
</gene>
<evidence type="ECO:0000256" key="1">
    <source>
        <dbReference type="ARBA" id="ARBA00008007"/>
    </source>
</evidence>
<dbReference type="PANTHER" id="PTHR47505:SF1">
    <property type="entry name" value="DNA UTILIZATION PROTEIN YHGH"/>
    <property type="match status" value="1"/>
</dbReference>
<reference evidence="3 4" key="1">
    <citation type="submission" date="2022-06" db="EMBL/GenBank/DDBJ databases">
        <title>Actinoplanes abujensis sp. nov., isolated from Nigerian arid soil.</title>
        <authorList>
            <person name="Ding P."/>
        </authorList>
    </citation>
    <scope>NUCLEOTIDE SEQUENCE [LARGE SCALE GENOMIC DNA]</scope>
    <source>
        <strain evidence="4">TRM88002</strain>
    </source>
</reference>
<feature type="domain" description="Phosphoribosyltransferase" evidence="2">
    <location>
        <begin position="188"/>
        <end position="229"/>
    </location>
</feature>
<dbReference type="InterPro" id="IPR051910">
    <property type="entry name" value="ComF/GntX_DNA_util-trans"/>
</dbReference>
<dbReference type="InterPro" id="IPR000836">
    <property type="entry name" value="PRTase_dom"/>
</dbReference>
<evidence type="ECO:0000259" key="2">
    <source>
        <dbReference type="Pfam" id="PF00156"/>
    </source>
</evidence>
<evidence type="ECO:0000313" key="3">
    <source>
        <dbReference type="EMBL" id="MCM4080039.1"/>
    </source>
</evidence>
<dbReference type="PANTHER" id="PTHR47505">
    <property type="entry name" value="DNA UTILIZATION PROTEIN YHGH"/>
    <property type="match status" value="1"/>
</dbReference>
<dbReference type="SUPFAM" id="SSF53271">
    <property type="entry name" value="PRTase-like"/>
    <property type="match status" value="1"/>
</dbReference>
<name>A0ABT0Y1Z1_9ACTN</name>
<dbReference type="Gene3D" id="3.40.50.2020">
    <property type="match status" value="1"/>
</dbReference>
<dbReference type="InterPro" id="IPR029057">
    <property type="entry name" value="PRTase-like"/>
</dbReference>
<dbReference type="Proteomes" id="UP001523216">
    <property type="component" value="Unassembled WGS sequence"/>
</dbReference>
<dbReference type="CDD" id="cd06223">
    <property type="entry name" value="PRTases_typeI"/>
    <property type="match status" value="1"/>
</dbReference>
<keyword evidence="4" id="KW-1185">Reference proteome</keyword>
<comment type="caution">
    <text evidence="3">The sequence shown here is derived from an EMBL/GenBank/DDBJ whole genome shotgun (WGS) entry which is preliminary data.</text>
</comment>
<sequence length="269" mass="28027">MAGLLGDLADLVLPAPCAGCEAERVPLRYGVCAACAAGLEALRPFRRAPEPVSSGLPACVAVGAYEGPMRGALLAYKEKGRHRLAQPLGSLLAVAVTRLAPKGRPVTLVPVPSTAAAARERHGDHMLRLAAHTVRRLRAAGWEADISPQLEALPRPDSTSLSVAGRRAAAEDSLRIRRARIGVPRRTAPRKGTLVVVDDIVTTGATLAAVTRRLEEAKMQVDGAAVLAATQLRGTSTSGFAGFPPDGTEKVNLGHLVSRTRGDAGASAR</sequence>
<organism evidence="3 4">
    <name type="scientific">Paractinoplanes hotanensis</name>
    <dbReference type="NCBI Taxonomy" id="2906497"/>
    <lineage>
        <taxon>Bacteria</taxon>
        <taxon>Bacillati</taxon>
        <taxon>Actinomycetota</taxon>
        <taxon>Actinomycetes</taxon>
        <taxon>Micromonosporales</taxon>
        <taxon>Micromonosporaceae</taxon>
        <taxon>Paractinoplanes</taxon>
    </lineage>
</organism>
<proteinExistence type="inferred from homology"/>
<protein>
    <submittedName>
        <fullName evidence="3">ComF family protein</fullName>
    </submittedName>
</protein>